<dbReference type="Gene3D" id="2.60.120.380">
    <property type="match status" value="2"/>
</dbReference>
<dbReference type="Pfam" id="PF00082">
    <property type="entry name" value="Peptidase_S8"/>
    <property type="match status" value="1"/>
</dbReference>
<evidence type="ECO:0000256" key="5">
    <source>
        <dbReference type="PROSITE-ProRule" id="PRU01240"/>
    </source>
</evidence>
<dbReference type="InterPro" id="IPR026444">
    <property type="entry name" value="Secre_tail"/>
</dbReference>
<accession>A0A5B8V231</accession>
<dbReference type="SUPFAM" id="SSF49785">
    <property type="entry name" value="Galactose-binding domain-like"/>
    <property type="match status" value="1"/>
</dbReference>
<dbReference type="SUPFAM" id="SSF52743">
    <property type="entry name" value="Subtilisin-like"/>
    <property type="match status" value="1"/>
</dbReference>
<evidence type="ECO:0000259" key="7">
    <source>
        <dbReference type="Pfam" id="PF00082"/>
    </source>
</evidence>
<feature type="active site" description="Charge relay system" evidence="5">
    <location>
        <position position="384"/>
    </location>
</feature>
<dbReference type="PANTHER" id="PTHR43806">
    <property type="entry name" value="PEPTIDASE S8"/>
    <property type="match status" value="1"/>
</dbReference>
<dbReference type="InterPro" id="IPR000209">
    <property type="entry name" value="Peptidase_S8/S53_dom"/>
</dbReference>
<dbReference type="InterPro" id="IPR045474">
    <property type="entry name" value="GEVED"/>
</dbReference>
<comment type="similarity">
    <text evidence="1 5">Belongs to the peptidase S8 family.</text>
</comment>
<evidence type="ECO:0000313" key="11">
    <source>
        <dbReference type="Proteomes" id="UP000321479"/>
    </source>
</evidence>
<dbReference type="PROSITE" id="PS00138">
    <property type="entry name" value="SUBTILASE_SER"/>
    <property type="match status" value="1"/>
</dbReference>
<evidence type="ECO:0000256" key="3">
    <source>
        <dbReference type="ARBA" id="ARBA00022801"/>
    </source>
</evidence>
<evidence type="ECO:0000259" key="9">
    <source>
        <dbReference type="Pfam" id="PF20009"/>
    </source>
</evidence>
<proteinExistence type="inferred from homology"/>
<feature type="signal peptide" evidence="6">
    <location>
        <begin position="1"/>
        <end position="22"/>
    </location>
</feature>
<dbReference type="InterPro" id="IPR036852">
    <property type="entry name" value="Peptidase_S8/S53_dom_sf"/>
</dbReference>
<dbReference type="Pfam" id="PF18962">
    <property type="entry name" value="Por_Secre_tail"/>
    <property type="match status" value="1"/>
</dbReference>
<evidence type="ECO:0000256" key="6">
    <source>
        <dbReference type="SAM" id="SignalP"/>
    </source>
</evidence>
<gene>
    <name evidence="10" type="ORF">FRZ54_23830</name>
</gene>
<dbReference type="GO" id="GO:0005615">
    <property type="term" value="C:extracellular space"/>
    <property type="evidence" value="ECO:0007669"/>
    <property type="project" value="TreeGrafter"/>
</dbReference>
<feature type="chain" id="PRO_5023015178" evidence="6">
    <location>
        <begin position="23"/>
        <end position="1243"/>
    </location>
</feature>
<dbReference type="NCBIfam" id="TIGR04183">
    <property type="entry name" value="Por_Secre_tail"/>
    <property type="match status" value="1"/>
</dbReference>
<evidence type="ECO:0000256" key="2">
    <source>
        <dbReference type="ARBA" id="ARBA00022670"/>
    </source>
</evidence>
<dbReference type="KEGG" id="mgin:FRZ54_23830"/>
<dbReference type="AlphaFoldDB" id="A0A5B8V231"/>
<evidence type="ECO:0000313" key="10">
    <source>
        <dbReference type="EMBL" id="QEC65470.1"/>
    </source>
</evidence>
<keyword evidence="2 5" id="KW-0645">Protease</keyword>
<dbReference type="InterPro" id="IPR008979">
    <property type="entry name" value="Galactose-bd-like_sf"/>
</dbReference>
<feature type="domain" description="Peptidase S8/S53" evidence="7">
    <location>
        <begin position="157"/>
        <end position="438"/>
    </location>
</feature>
<dbReference type="Gene3D" id="3.40.50.200">
    <property type="entry name" value="Peptidase S8/S53 domain"/>
    <property type="match status" value="1"/>
</dbReference>
<dbReference type="Proteomes" id="UP000321479">
    <property type="component" value="Chromosome"/>
</dbReference>
<keyword evidence="11" id="KW-1185">Reference proteome</keyword>
<keyword evidence="3 5" id="KW-0378">Hydrolase</keyword>
<evidence type="ECO:0000256" key="4">
    <source>
        <dbReference type="ARBA" id="ARBA00022825"/>
    </source>
</evidence>
<organism evidence="10 11">
    <name type="scientific">Mucilaginibacter ginsenosidivorans</name>
    <dbReference type="NCBI Taxonomy" id="398053"/>
    <lineage>
        <taxon>Bacteria</taxon>
        <taxon>Pseudomonadati</taxon>
        <taxon>Bacteroidota</taxon>
        <taxon>Sphingobacteriia</taxon>
        <taxon>Sphingobacteriales</taxon>
        <taxon>Sphingobacteriaceae</taxon>
        <taxon>Mucilaginibacter</taxon>
    </lineage>
</organism>
<reference evidence="10 11" key="1">
    <citation type="journal article" date="2017" name="Curr. Microbiol.">
        <title>Mucilaginibacter ginsenosidivorans sp. nov., Isolated from Soil of Ginseng Field.</title>
        <authorList>
            <person name="Kim M.M."/>
            <person name="Siddiqi M.Z."/>
            <person name="Im W.T."/>
        </authorList>
    </citation>
    <scope>NUCLEOTIDE SEQUENCE [LARGE SCALE GENOMIC DNA]</scope>
    <source>
        <strain evidence="10 11">Gsoil 3017</strain>
    </source>
</reference>
<dbReference type="Pfam" id="PF20009">
    <property type="entry name" value="GEVED"/>
    <property type="match status" value="1"/>
</dbReference>
<dbReference type="EMBL" id="CP042436">
    <property type="protein sequence ID" value="QEC65470.1"/>
    <property type="molecule type" value="Genomic_DNA"/>
</dbReference>
<dbReference type="RefSeq" id="WP_147034295.1">
    <property type="nucleotide sequence ID" value="NZ_CP042436.1"/>
</dbReference>
<name>A0A5B8V231_9SPHI</name>
<feature type="active site" description="Charge relay system" evidence="5">
    <location>
        <position position="158"/>
    </location>
</feature>
<feature type="domain" description="GEVED" evidence="9">
    <location>
        <begin position="655"/>
        <end position="732"/>
    </location>
</feature>
<dbReference type="GO" id="GO:0006508">
    <property type="term" value="P:proteolysis"/>
    <property type="evidence" value="ECO:0007669"/>
    <property type="project" value="UniProtKB-KW"/>
</dbReference>
<dbReference type="InterPro" id="IPR023828">
    <property type="entry name" value="Peptidase_S8_Ser-AS"/>
</dbReference>
<protein>
    <submittedName>
        <fullName evidence="10">S8 family serine peptidase</fullName>
    </submittedName>
</protein>
<dbReference type="GO" id="GO:0004252">
    <property type="term" value="F:serine-type endopeptidase activity"/>
    <property type="evidence" value="ECO:0007669"/>
    <property type="project" value="UniProtKB-UniRule"/>
</dbReference>
<dbReference type="PANTHER" id="PTHR43806:SF11">
    <property type="entry name" value="CEREVISIN-RELATED"/>
    <property type="match status" value="1"/>
</dbReference>
<evidence type="ECO:0000259" key="8">
    <source>
        <dbReference type="Pfam" id="PF18962"/>
    </source>
</evidence>
<sequence length="1243" mass="130909">MRISFTSVAAFFLLLMAGDAFAQQQVLVTPDNKRNLDILTTKANETFRANHQKALSLAQVHGWLLSRRTKNGGLVSLQGVNSLGFPVYLATDNNVISAATTNTNTVQPGGLLGLNLSGSSAFLNNKLAIWDGGWVYRQHQEFAGKTISYGDTSVIIDHATHVSGTMLAKGVYPPAKGMAFNAATLHSYDFNNDIGEMSAAASGLLLSNHSYGDEAGWNFNDAANRWEWYGLPGDTVDYTFGFYSDRAQAWDKIAYNAPFYLIVESAGNSRGSTGPAVGATYYGYSSATNQTIVNKGPRPANISSNNSYDCISTTGNSKNILTVGAINPLPYGPSNSQNITTTFFSSWGPTDDGRVKPDLVANGLDVLSTGSGSPTSYITYSGTSQAAPNVTGSLYLLQEYYAQKHSGTFMRAATLKGLACHTAFDAGNVGPDYIYGWGLLDMKKAAQAITDNGTKSLIQEKTLAQGQTQTYNVVASGNGPLVATISWTDPAGSITPDGVINSRTPKLVNDLDIRISDGTTTYLPWVLDPAHPSLAATTGDNIRDNVEQVYITGAVPGKAYTITVSHKGTLSSGSQAYSIIATGIGGAAYCTSAAVSNADSRINTVRLSNISNSPPAGCTTYSDYTNLTVRLEQGKTYPLSLTLGTCGANFDKAAKVFIDWNGNGTFEAGELVATSNVINGTGVYSTSITVPGTVIPGNFSLMRVVLTETSDPSIITSCGNYAKGETEDYRVQFLQTSIDVGVSAIISPASGGSCTGPVPVTVTLKNYGSTTINSIPVNVTIKAADGTTTSLSQTYSGSITSLAQDDFTFTSSFNISPGTSYVVTATTNLSTDLVPGNNAVTDTVTTPDQPQLSGLSANFCNASNSYLLSGTGDGEVLWYKSSTDTIPFAYGALATTTQAPANGSYYAGLNDFHGTVGPATKNVFTGGGYNQFTPSITVFSRIPVIIQSARLYIGNSGKITFTVADSTGEVVSTSVVNAIATRSNPGPGALDDDSTDKGQVYNLNLLIPAAGHYTISTSYDADATIYRNNGGVTGYPFKIGDVFSIQGNTATSASDTAYYKNFYYYLYDIRLVSPGCASATKQSVSLVKPVITQNGNILSSNFTSGNQWYLNNVAINGATGQTYAAAQSGNYRVDIILSNGCVSQSDNFVYVNTSLSSDNDIGLAVFPVPADGQLNVVFAAPAASSLTLSLVNSAGRTNYLAQQQLAAGNFSTIINTSHLPPGTYILKILLGNKKYARKIIIDR</sequence>
<keyword evidence="4 5" id="KW-0720">Serine protease</keyword>
<keyword evidence="6" id="KW-0732">Signal</keyword>
<dbReference type="PROSITE" id="PS51892">
    <property type="entry name" value="SUBTILASE"/>
    <property type="match status" value="1"/>
</dbReference>
<feature type="domain" description="Secretion system C-terminal sorting" evidence="8">
    <location>
        <begin position="1165"/>
        <end position="1241"/>
    </location>
</feature>
<evidence type="ECO:0000256" key="1">
    <source>
        <dbReference type="ARBA" id="ARBA00011073"/>
    </source>
</evidence>
<dbReference type="OrthoDB" id="9792152at2"/>
<feature type="active site" description="Charge relay system" evidence="5">
    <location>
        <position position="131"/>
    </location>
</feature>
<dbReference type="InterPro" id="IPR050131">
    <property type="entry name" value="Peptidase_S8_subtilisin-like"/>
</dbReference>